<dbReference type="GO" id="GO:0010181">
    <property type="term" value="F:FMN binding"/>
    <property type="evidence" value="ECO:0007669"/>
    <property type="project" value="InterPro"/>
</dbReference>
<reference evidence="5 8" key="5">
    <citation type="submission" date="2017-05" db="EMBL/GenBank/DDBJ databases">
        <title>The Genome Sequence of Candida krusei Ckrusei653.</title>
        <authorList>
            <person name="Cuomo C."/>
            <person name="Forche A."/>
            <person name="Young S."/>
            <person name="Abouelleil A."/>
            <person name="Cao P."/>
            <person name="Chapman S."/>
            <person name="Cusick C."/>
            <person name="Shea T."/>
            <person name="Nusbaum C."/>
            <person name="Birren B."/>
        </authorList>
    </citation>
    <scope>NUCLEOTIDE SEQUENCE [LARGE SCALE GENOMIC DNA]</scope>
    <source>
        <strain evidence="5 8">Ckrusei653</strain>
    </source>
</reference>
<evidence type="ECO:0000259" key="1">
    <source>
        <dbReference type="Pfam" id="PF12766"/>
    </source>
</evidence>
<dbReference type="OrthoDB" id="5394411at2759"/>
<reference evidence="6" key="1">
    <citation type="journal article" date="2014" name="Microb. Cell Fact.">
        <title>Exploiting Issatchenkia orientalis SD108 for succinic acid production.</title>
        <authorList>
            <person name="Xiao H."/>
            <person name="Shao Z."/>
            <person name="Jiang Y."/>
            <person name="Dole S."/>
            <person name="Zhao H."/>
        </authorList>
    </citation>
    <scope>NUCLEOTIDE SEQUENCE [LARGE SCALE GENOMIC DNA]</scope>
    <source>
        <strain evidence="6">SD108</strain>
    </source>
</reference>
<organism evidence="3 6">
    <name type="scientific">Pichia kudriavzevii</name>
    <name type="common">Yeast</name>
    <name type="synonym">Issatchenkia orientalis</name>
    <dbReference type="NCBI Taxonomy" id="4909"/>
    <lineage>
        <taxon>Eukaryota</taxon>
        <taxon>Fungi</taxon>
        <taxon>Dikarya</taxon>
        <taxon>Ascomycota</taxon>
        <taxon>Saccharomycotina</taxon>
        <taxon>Pichiomycetes</taxon>
        <taxon>Pichiales</taxon>
        <taxon>Pichiaceae</taxon>
        <taxon>Pichia</taxon>
    </lineage>
</organism>
<dbReference type="Proteomes" id="UP000029867">
    <property type="component" value="Unassembled WGS sequence"/>
</dbReference>
<dbReference type="SMR" id="A0A099P5U3"/>
<proteinExistence type="predicted"/>
<gene>
    <name evidence="4" type="ORF">BOH78_1538</name>
    <name evidence="2" type="ORF">C5L36_0C06330</name>
    <name evidence="5" type="ORF">CAS74_000650</name>
    <name evidence="3" type="ORF">JL09_g1204</name>
</gene>
<dbReference type="Proteomes" id="UP000189274">
    <property type="component" value="Unassembled WGS sequence"/>
</dbReference>
<dbReference type="AlphaFoldDB" id="A0A099P5U3"/>
<reference evidence="2 9" key="6">
    <citation type="submission" date="2018-06" db="EMBL/GenBank/DDBJ databases">
        <title>Population genomics shows no distinction between pathogenic Candida krusei and environmental Pichia kudriavzevii: One species, four names.</title>
        <authorList>
            <person name="Douglass A.P."/>
            <person name="Offei B."/>
            <person name="Braun-Galleani S."/>
            <person name="Coughlan A.Y."/>
            <person name="Martos A."/>
            <person name="Ortiz-Merino R.A."/>
            <person name="Byrne K.P."/>
            <person name="Wolfe K.H."/>
        </authorList>
    </citation>
    <scope>NUCLEOTIDE SEQUENCE [LARGE SCALE GENOMIC DNA]</scope>
    <source>
        <strain evidence="2 9">CBS573</strain>
    </source>
</reference>
<dbReference type="InterPro" id="IPR012349">
    <property type="entry name" value="Split_barrel_FMN-bd"/>
</dbReference>
<evidence type="ECO:0000313" key="2">
    <source>
        <dbReference type="EMBL" id="AWU76710.1"/>
    </source>
</evidence>
<dbReference type="STRING" id="4909.A0A099P5U3"/>
<dbReference type="Pfam" id="PF12766">
    <property type="entry name" value="Pyridox_oxase_2"/>
    <property type="match status" value="1"/>
</dbReference>
<keyword evidence="9" id="KW-1185">Reference proteome</keyword>
<reference evidence="4" key="4">
    <citation type="submission" date="2017-01" db="EMBL/GenBank/DDBJ databases">
        <authorList>
            <person name="Mah S.A."/>
            <person name="Swanson W.J."/>
            <person name="Moy G.W."/>
            <person name="Vacquier V.D."/>
        </authorList>
    </citation>
    <scope>NUCLEOTIDE SEQUENCE [LARGE SCALE GENOMIC DNA]</scope>
    <source>
        <strain evidence="4">129</strain>
    </source>
</reference>
<sequence length="324" mass="37223">MILQGLATWNPSFTSAIQTELETRDEEFTLFNFSNVDSNNYPSTRNVVLRGFLFDEPKTNVLIFTTDKRSSKYKDLLINPRFDACFYFSKMRKQFRFKGTVRMISDEIIPNIRYDLNYSDSYAGFNDHGVTNRGLDDEVLTGGIQQLSISPDTSSIADEEQSLVSQYLSQQNLKETPCPISEPLHYRLFSPKFVKSFEDSSASLTELAHSHEMGKSDDISVTPTAEEWNNERLRVWNAMSRNMKKTFKKPLPGSPLTEENRRKLDAINRGVDGNNSSTGYENFVVVCLFVELVDEVVIGGSGYDRRYLYRKTNQDTWKEYEVCP</sequence>
<evidence type="ECO:0000313" key="6">
    <source>
        <dbReference type="Proteomes" id="UP000029867"/>
    </source>
</evidence>
<dbReference type="VEuPathDB" id="FungiDB:C5L36_0C06330"/>
<evidence type="ECO:0000313" key="3">
    <source>
        <dbReference type="EMBL" id="KGK39654.1"/>
    </source>
</evidence>
<name>A0A099P5U3_PICKU</name>
<dbReference type="EMBL" id="CP028775">
    <property type="protein sequence ID" value="AWU76710.1"/>
    <property type="molecule type" value="Genomic_DNA"/>
</dbReference>
<reference evidence="7" key="3">
    <citation type="journal article" date="2017" name="Genome Announc.">
        <title>Genome sequences of Cyberlindnera fabianii 65, Pichia kudriavzevii 129, and Saccharomyces cerevisiae 131 isolated from fermented masau fruits in Zimbabwe.</title>
        <authorList>
            <person name="van Rijswijck I.M.H."/>
            <person name="Derks M.F.L."/>
            <person name="Abee T."/>
            <person name="de Ridder D."/>
            <person name="Smid E.J."/>
        </authorList>
    </citation>
    <scope>NUCLEOTIDE SEQUENCE [LARGE SCALE GENOMIC DNA]</scope>
    <source>
        <strain evidence="7">129</strain>
    </source>
</reference>
<dbReference type="eggNOG" id="KOG4558">
    <property type="taxonomic scope" value="Eukaryota"/>
</dbReference>
<evidence type="ECO:0000313" key="4">
    <source>
        <dbReference type="EMBL" id="ONH75875.1"/>
    </source>
</evidence>
<dbReference type="Gene3D" id="2.30.110.10">
    <property type="entry name" value="Electron Transport, Fmn-binding Protein, Chain A"/>
    <property type="match status" value="1"/>
</dbReference>
<accession>A0A099P5U3</accession>
<dbReference type="EMBL" id="MQVM01000005">
    <property type="protein sequence ID" value="ONH75875.1"/>
    <property type="molecule type" value="Genomic_DNA"/>
</dbReference>
<protein>
    <submittedName>
        <fullName evidence="4">Pyridoxine/pyridoxamine 5'-phosphate oxidase</fullName>
    </submittedName>
</protein>
<dbReference type="SUPFAM" id="SSF50475">
    <property type="entry name" value="FMN-binding split barrel"/>
    <property type="match status" value="1"/>
</dbReference>
<reference evidence="3" key="2">
    <citation type="submission" date="2014-08" db="EMBL/GenBank/DDBJ databases">
        <title>Exploiting Issatchenkia orientalis SD108 for Succinic Acid Production.</title>
        <authorList>
            <person name="Xiao H."/>
            <person name="Shao Z."/>
            <person name="Jiang Y."/>
            <person name="Dole S."/>
            <person name="Zhao H."/>
        </authorList>
    </citation>
    <scope>NUCLEOTIDE SEQUENCE [LARGE SCALE GENOMIC DNA]</scope>
    <source>
        <strain evidence="3">SD108</strain>
    </source>
</reference>
<dbReference type="Proteomes" id="UP000195871">
    <property type="component" value="Unassembled WGS sequence"/>
</dbReference>
<dbReference type="EMBL" id="NHMM01000001">
    <property type="protein sequence ID" value="OUT24263.1"/>
    <property type="molecule type" value="Genomic_DNA"/>
</dbReference>
<dbReference type="InterPro" id="IPR024624">
    <property type="entry name" value="Pyridox_Oxase_Alr4036_FMN-bd"/>
</dbReference>
<dbReference type="Proteomes" id="UP000249293">
    <property type="component" value="Chromosome 3"/>
</dbReference>
<evidence type="ECO:0000313" key="9">
    <source>
        <dbReference type="Proteomes" id="UP000249293"/>
    </source>
</evidence>
<evidence type="ECO:0000313" key="8">
    <source>
        <dbReference type="Proteomes" id="UP000195871"/>
    </source>
</evidence>
<dbReference type="PANTHER" id="PTHR28243">
    <property type="entry name" value="AGL049CP"/>
    <property type="match status" value="1"/>
</dbReference>
<feature type="domain" description="Pyridoxamine 5'-phosphate oxidase Alr4036 family FMN-binding" evidence="1">
    <location>
        <begin position="7"/>
        <end position="104"/>
    </location>
</feature>
<dbReference type="PANTHER" id="PTHR28243:SF1">
    <property type="entry name" value="PYRIDOXAMINE 5'-PHOSPHATE OXIDASE ALR4036 FAMILY FMN-BINDING DOMAIN-CONTAINING PROTEIN"/>
    <property type="match status" value="1"/>
</dbReference>
<dbReference type="HOGENOM" id="CLU_058669_1_0_1"/>
<evidence type="ECO:0000313" key="5">
    <source>
        <dbReference type="EMBL" id="OUT24263.1"/>
    </source>
</evidence>
<dbReference type="EMBL" id="JQFK01000007">
    <property type="protein sequence ID" value="KGK39654.1"/>
    <property type="molecule type" value="Genomic_DNA"/>
</dbReference>
<evidence type="ECO:0000313" key="7">
    <source>
        <dbReference type="Proteomes" id="UP000189274"/>
    </source>
</evidence>